<name>A0AAW1TGI9_9CHLO</name>
<proteinExistence type="predicted"/>
<gene>
    <name evidence="1" type="ORF">WJX84_009514</name>
</gene>
<evidence type="ECO:0000313" key="1">
    <source>
        <dbReference type="EMBL" id="KAK9869007.1"/>
    </source>
</evidence>
<evidence type="ECO:0000313" key="2">
    <source>
        <dbReference type="Proteomes" id="UP001485043"/>
    </source>
</evidence>
<comment type="caution">
    <text evidence="1">The sequence shown here is derived from an EMBL/GenBank/DDBJ whole genome shotgun (WGS) entry which is preliminary data.</text>
</comment>
<accession>A0AAW1TGI9</accession>
<sequence length="126" mass="14408">MPAEMAKRTNLTVLQQTMSSLWRWQKWHSSREQEEAEHLYAALTKDQLAEPVRSSTLLHSLARVPVSGVLQYDPEVTYPFELGLVGVADPPLVKLAQQKRFFRRCPLSAVDNEPDVKDGDEKKNYV</sequence>
<dbReference type="Proteomes" id="UP001485043">
    <property type="component" value="Unassembled WGS sequence"/>
</dbReference>
<dbReference type="AlphaFoldDB" id="A0AAW1TGI9"/>
<organism evidence="1 2">
    <name type="scientific">Apatococcus fuscideae</name>
    <dbReference type="NCBI Taxonomy" id="2026836"/>
    <lineage>
        <taxon>Eukaryota</taxon>
        <taxon>Viridiplantae</taxon>
        <taxon>Chlorophyta</taxon>
        <taxon>core chlorophytes</taxon>
        <taxon>Trebouxiophyceae</taxon>
        <taxon>Chlorellales</taxon>
        <taxon>Chlorellaceae</taxon>
        <taxon>Apatococcus</taxon>
    </lineage>
</organism>
<keyword evidence="2" id="KW-1185">Reference proteome</keyword>
<dbReference type="EMBL" id="JALJOV010000003">
    <property type="protein sequence ID" value="KAK9869007.1"/>
    <property type="molecule type" value="Genomic_DNA"/>
</dbReference>
<reference evidence="1 2" key="1">
    <citation type="journal article" date="2024" name="Nat. Commun.">
        <title>Phylogenomics reveals the evolutionary origins of lichenization in chlorophyte algae.</title>
        <authorList>
            <person name="Puginier C."/>
            <person name="Libourel C."/>
            <person name="Otte J."/>
            <person name="Skaloud P."/>
            <person name="Haon M."/>
            <person name="Grisel S."/>
            <person name="Petersen M."/>
            <person name="Berrin J.G."/>
            <person name="Delaux P.M."/>
            <person name="Dal Grande F."/>
            <person name="Keller J."/>
        </authorList>
    </citation>
    <scope>NUCLEOTIDE SEQUENCE [LARGE SCALE GENOMIC DNA]</scope>
    <source>
        <strain evidence="1 2">SAG 2523</strain>
    </source>
</reference>
<protein>
    <submittedName>
        <fullName evidence="1">Uncharacterized protein</fullName>
    </submittedName>
</protein>